<comment type="caution">
    <text evidence="2">The sequence shown here is derived from an EMBL/GenBank/DDBJ whole genome shotgun (WGS) entry which is preliminary data.</text>
</comment>
<gene>
    <name evidence="2" type="ORF">DPMN_182795</name>
</gene>
<sequence length="99" mass="11821">MHGLDTPCPYTERGHETRTPSTDTETWKPGLTRMIRNNGHKHLVVGYPRYMTFPCRTRVIRNNGHEHLLVGYHRYMTFPCRTRVKRNNGHEYLLEGYHR</sequence>
<dbReference type="EMBL" id="JAIWYP010000010">
    <property type="protein sequence ID" value="KAH3748352.1"/>
    <property type="molecule type" value="Genomic_DNA"/>
</dbReference>
<proteinExistence type="predicted"/>
<keyword evidence="3" id="KW-1185">Reference proteome</keyword>
<name>A0A9D4DEW1_DREPO</name>
<evidence type="ECO:0000256" key="1">
    <source>
        <dbReference type="SAM" id="MobiDB-lite"/>
    </source>
</evidence>
<reference evidence="2" key="1">
    <citation type="journal article" date="2019" name="bioRxiv">
        <title>The Genome of the Zebra Mussel, Dreissena polymorpha: A Resource for Invasive Species Research.</title>
        <authorList>
            <person name="McCartney M.A."/>
            <person name="Auch B."/>
            <person name="Kono T."/>
            <person name="Mallez S."/>
            <person name="Zhang Y."/>
            <person name="Obille A."/>
            <person name="Becker A."/>
            <person name="Abrahante J.E."/>
            <person name="Garbe J."/>
            <person name="Badalamenti J.P."/>
            <person name="Herman A."/>
            <person name="Mangelson H."/>
            <person name="Liachko I."/>
            <person name="Sullivan S."/>
            <person name="Sone E.D."/>
            <person name="Koren S."/>
            <person name="Silverstein K.A.T."/>
            <person name="Beckman K.B."/>
            <person name="Gohl D.M."/>
        </authorList>
    </citation>
    <scope>NUCLEOTIDE SEQUENCE</scope>
    <source>
        <strain evidence="2">Duluth1</strain>
        <tissue evidence="2">Whole animal</tissue>
    </source>
</reference>
<protein>
    <submittedName>
        <fullName evidence="2">Uncharacterized protein</fullName>
    </submittedName>
</protein>
<dbReference type="AlphaFoldDB" id="A0A9D4DEW1"/>
<reference evidence="2" key="2">
    <citation type="submission" date="2020-11" db="EMBL/GenBank/DDBJ databases">
        <authorList>
            <person name="McCartney M.A."/>
            <person name="Auch B."/>
            <person name="Kono T."/>
            <person name="Mallez S."/>
            <person name="Becker A."/>
            <person name="Gohl D.M."/>
            <person name="Silverstein K.A.T."/>
            <person name="Koren S."/>
            <person name="Bechman K.B."/>
            <person name="Herman A."/>
            <person name="Abrahante J.E."/>
            <person name="Garbe J."/>
        </authorList>
    </citation>
    <scope>NUCLEOTIDE SEQUENCE</scope>
    <source>
        <strain evidence="2">Duluth1</strain>
        <tissue evidence="2">Whole animal</tissue>
    </source>
</reference>
<accession>A0A9D4DEW1</accession>
<feature type="region of interest" description="Disordered" evidence="1">
    <location>
        <begin position="1"/>
        <end position="28"/>
    </location>
</feature>
<dbReference type="Proteomes" id="UP000828390">
    <property type="component" value="Unassembled WGS sequence"/>
</dbReference>
<evidence type="ECO:0000313" key="2">
    <source>
        <dbReference type="EMBL" id="KAH3748352.1"/>
    </source>
</evidence>
<evidence type="ECO:0000313" key="3">
    <source>
        <dbReference type="Proteomes" id="UP000828390"/>
    </source>
</evidence>
<organism evidence="2 3">
    <name type="scientific">Dreissena polymorpha</name>
    <name type="common">Zebra mussel</name>
    <name type="synonym">Mytilus polymorpha</name>
    <dbReference type="NCBI Taxonomy" id="45954"/>
    <lineage>
        <taxon>Eukaryota</taxon>
        <taxon>Metazoa</taxon>
        <taxon>Spiralia</taxon>
        <taxon>Lophotrochozoa</taxon>
        <taxon>Mollusca</taxon>
        <taxon>Bivalvia</taxon>
        <taxon>Autobranchia</taxon>
        <taxon>Heteroconchia</taxon>
        <taxon>Euheterodonta</taxon>
        <taxon>Imparidentia</taxon>
        <taxon>Neoheterodontei</taxon>
        <taxon>Myida</taxon>
        <taxon>Dreissenoidea</taxon>
        <taxon>Dreissenidae</taxon>
        <taxon>Dreissena</taxon>
    </lineage>
</organism>